<feature type="domain" description="Cytidyltransferase-like" evidence="10">
    <location>
        <begin position="39"/>
        <end position="167"/>
    </location>
</feature>
<dbReference type="PRINTS" id="PR01020">
    <property type="entry name" value="LPSBIOSNTHSS"/>
</dbReference>
<dbReference type="GO" id="GO:0005524">
    <property type="term" value="F:ATP binding"/>
    <property type="evidence" value="ECO:0007669"/>
    <property type="project" value="UniProtKB-KW"/>
</dbReference>
<feature type="binding site" evidence="9">
    <location>
        <position position="121"/>
    </location>
    <ligand>
        <name>substrate</name>
    </ligand>
</feature>
<evidence type="ECO:0000256" key="9">
    <source>
        <dbReference type="HAMAP-Rule" id="MF_00151"/>
    </source>
</evidence>
<dbReference type="SUPFAM" id="SSF52374">
    <property type="entry name" value="Nucleotidylyl transferase"/>
    <property type="match status" value="1"/>
</dbReference>
<feature type="binding site" evidence="9">
    <location>
        <begin position="43"/>
        <end position="44"/>
    </location>
    <ligand>
        <name>ATP</name>
        <dbReference type="ChEBI" id="CHEBI:30616"/>
    </ligand>
</feature>
<comment type="subcellular location">
    <subcellularLocation>
        <location evidence="9">Cytoplasm</location>
    </subcellularLocation>
</comment>
<dbReference type="Gene3D" id="3.40.50.620">
    <property type="entry name" value="HUPs"/>
    <property type="match status" value="1"/>
</dbReference>
<proteinExistence type="inferred from homology"/>
<keyword evidence="12" id="KW-1185">Reference proteome</keyword>
<evidence type="ECO:0000313" key="11">
    <source>
        <dbReference type="EMBL" id="CCD36083.1"/>
    </source>
</evidence>
<feature type="binding site" evidence="9">
    <location>
        <begin position="157"/>
        <end position="163"/>
    </location>
    <ligand>
        <name>ATP</name>
        <dbReference type="ChEBI" id="CHEBI:30616"/>
    </ligand>
</feature>
<dbReference type="HOGENOM" id="CLU_100149_0_1_4"/>
<dbReference type="NCBIfam" id="TIGR01510">
    <property type="entry name" value="coaD_prev_kdtB"/>
    <property type="match status" value="1"/>
</dbReference>
<dbReference type="EC" id="2.7.7.3" evidence="9"/>
<accession>G4M4K6</accession>
<dbReference type="NCBIfam" id="TIGR00125">
    <property type="entry name" value="cyt_tran_rel"/>
    <property type="match status" value="1"/>
</dbReference>
<evidence type="ECO:0000256" key="8">
    <source>
        <dbReference type="ARBA" id="ARBA00029346"/>
    </source>
</evidence>
<evidence type="ECO:0000256" key="5">
    <source>
        <dbReference type="ARBA" id="ARBA00022840"/>
    </source>
</evidence>
<reference evidence="11 12" key="2">
    <citation type="submission" date="2011-10" db="EMBL/GenBank/DDBJ databases">
        <title>Draft genome sequence of Candidatus Burkholderia kirkii.</title>
        <authorList>
            <person name="Carlier A.L."/>
            <person name="Eberl L."/>
        </authorList>
    </citation>
    <scope>NUCLEOTIDE SEQUENCE [LARGE SCALE GENOMIC DNA]</scope>
    <source>
        <strain evidence="11 12">UZHbot1</strain>
    </source>
</reference>
<feature type="binding site" evidence="9">
    <location>
        <position position="51"/>
    </location>
    <ligand>
        <name>ATP</name>
        <dbReference type="ChEBI" id="CHEBI:30616"/>
    </ligand>
</feature>
<dbReference type="HAMAP" id="MF_00151">
    <property type="entry name" value="PPAT_bact"/>
    <property type="match status" value="1"/>
</dbReference>
<keyword evidence="2 9" id="KW-0808">Transferase</keyword>
<dbReference type="GO" id="GO:0005737">
    <property type="term" value="C:cytoplasm"/>
    <property type="evidence" value="ECO:0007669"/>
    <property type="project" value="UniProtKB-SubCell"/>
</dbReference>
<feature type="binding site" evidence="9">
    <location>
        <begin position="122"/>
        <end position="124"/>
    </location>
    <ligand>
        <name>ATP</name>
        <dbReference type="ChEBI" id="CHEBI:30616"/>
    </ligand>
</feature>
<dbReference type="GO" id="GO:0004595">
    <property type="term" value="F:pantetheine-phosphate adenylyltransferase activity"/>
    <property type="evidence" value="ECO:0007669"/>
    <property type="project" value="UniProtKB-UniRule"/>
</dbReference>
<organism evidence="11 12">
    <name type="scientific">Candidatus Paraburkholderia kirkii UZHbot1</name>
    <dbReference type="NCBI Taxonomy" id="1055526"/>
    <lineage>
        <taxon>Bacteria</taxon>
        <taxon>Pseudomonadati</taxon>
        <taxon>Pseudomonadota</taxon>
        <taxon>Betaproteobacteria</taxon>
        <taxon>Burkholderiales</taxon>
        <taxon>Burkholderiaceae</taxon>
        <taxon>Paraburkholderia</taxon>
    </lineage>
</organism>
<comment type="cofactor">
    <cofactor evidence="9">
        <name>Mg(2+)</name>
        <dbReference type="ChEBI" id="CHEBI:18420"/>
    </cofactor>
</comment>
<evidence type="ECO:0000256" key="7">
    <source>
        <dbReference type="ARBA" id="ARBA00022993"/>
    </source>
</evidence>
<keyword evidence="4 9" id="KW-0547">Nucleotide-binding</keyword>
<dbReference type="GO" id="GO:0015937">
    <property type="term" value="P:coenzyme A biosynthetic process"/>
    <property type="evidence" value="ECO:0007669"/>
    <property type="project" value="UniProtKB-UniRule"/>
</dbReference>
<dbReference type="Proteomes" id="UP000003511">
    <property type="component" value="Unassembled WGS sequence"/>
</dbReference>
<gene>
    <name evidence="9" type="primary">coaD</name>
    <name evidence="11" type="ORF">BKIR_c123_5749</name>
</gene>
<dbReference type="EMBL" id="CAFE01000030">
    <property type="protein sequence ID" value="CCD36083.1"/>
    <property type="molecule type" value="Genomic_DNA"/>
</dbReference>
<evidence type="ECO:0000256" key="3">
    <source>
        <dbReference type="ARBA" id="ARBA00022695"/>
    </source>
</evidence>
<sequence>MQAQSFTHDEPASVCDRIDEYNGLFSVALERRSSMVVAVYPGTFDPLTRGHEDIVRRASSIFDQLVVGVADSRAKKPFFSLQERLDIAHDVLGHYPNVHVSSFTGLLKDFVRKNNARVIVRGLRAVSDFEYEFQMAGMNRYLLPDVETMFMTPSDQYQFISGTIVREIAQLGGDVSKFVFPSVEKRLIDKVADQTQKDPAAP</sequence>
<dbReference type="STRING" id="1055526.BKIR_c123_5749"/>
<dbReference type="PANTHER" id="PTHR21342:SF1">
    <property type="entry name" value="PHOSPHOPANTETHEINE ADENYLYLTRANSFERASE"/>
    <property type="match status" value="1"/>
</dbReference>
<feature type="binding site" evidence="9">
    <location>
        <position position="107"/>
    </location>
    <ligand>
        <name>substrate</name>
    </ligand>
</feature>
<feature type="binding site" evidence="9">
    <location>
        <position position="132"/>
    </location>
    <ligand>
        <name>ATP</name>
        <dbReference type="ChEBI" id="CHEBI:30616"/>
    </ligand>
</feature>
<dbReference type="CDD" id="cd02163">
    <property type="entry name" value="PPAT"/>
    <property type="match status" value="1"/>
</dbReference>
<keyword evidence="3 9" id="KW-0548">Nucleotidyltransferase</keyword>
<comment type="similarity">
    <text evidence="9">Belongs to the bacterial CoaD family.</text>
</comment>
<dbReference type="InterPro" id="IPR001980">
    <property type="entry name" value="PPAT"/>
</dbReference>
<feature type="binding site" evidence="9">
    <location>
        <position position="43"/>
    </location>
    <ligand>
        <name>substrate</name>
    </ligand>
</feature>
<dbReference type="InterPro" id="IPR014729">
    <property type="entry name" value="Rossmann-like_a/b/a_fold"/>
</dbReference>
<evidence type="ECO:0000313" key="12">
    <source>
        <dbReference type="Proteomes" id="UP000003511"/>
    </source>
</evidence>
<comment type="function">
    <text evidence="9">Reversibly transfers an adenylyl group from ATP to 4'-phosphopantetheine, yielding dephospho-CoA (dPCoA) and pyrophosphate.</text>
</comment>
<evidence type="ECO:0000256" key="6">
    <source>
        <dbReference type="ARBA" id="ARBA00022842"/>
    </source>
</evidence>
<dbReference type="InterPro" id="IPR004821">
    <property type="entry name" value="Cyt_trans-like"/>
</dbReference>
<comment type="subunit">
    <text evidence="9">Homohexamer.</text>
</comment>
<dbReference type="AlphaFoldDB" id="G4M4K6"/>
<name>G4M4K6_9BURK</name>
<comment type="caution">
    <text evidence="11">The sequence shown here is derived from an EMBL/GenBank/DDBJ whole genome shotgun (WGS) entry which is preliminary data.</text>
</comment>
<keyword evidence="6 9" id="KW-0460">Magnesium</keyword>
<keyword evidence="7 9" id="KW-0173">Coenzyme A biosynthesis</keyword>
<evidence type="ECO:0000256" key="4">
    <source>
        <dbReference type="ARBA" id="ARBA00022741"/>
    </source>
</evidence>
<keyword evidence="5 9" id="KW-0067">ATP-binding</keyword>
<dbReference type="UniPathway" id="UPA00241">
    <property type="reaction ID" value="UER00355"/>
</dbReference>
<feature type="binding site" evidence="9">
    <location>
        <position position="75"/>
    </location>
    <ligand>
        <name>substrate</name>
    </ligand>
</feature>
<reference evidence="11 12" key="1">
    <citation type="submission" date="2011-09" db="EMBL/GenBank/DDBJ databases">
        <authorList>
            <person name="Carlier A."/>
        </authorList>
    </citation>
    <scope>NUCLEOTIDE SEQUENCE [LARGE SCALE GENOMIC DNA]</scope>
    <source>
        <strain evidence="11 12">UZHbot1</strain>
    </source>
</reference>
<evidence type="ECO:0000256" key="2">
    <source>
        <dbReference type="ARBA" id="ARBA00022679"/>
    </source>
</evidence>
<feature type="site" description="Transition state stabilizer" evidence="9">
    <location>
        <position position="51"/>
    </location>
</feature>
<comment type="pathway">
    <text evidence="9">Cofactor biosynthesis; coenzyme A biosynthesis; CoA from (R)-pantothenate: step 4/5.</text>
</comment>
<keyword evidence="1 9" id="KW-0963">Cytoplasm</keyword>
<evidence type="ECO:0000256" key="1">
    <source>
        <dbReference type="ARBA" id="ARBA00022490"/>
    </source>
</evidence>
<dbReference type="Pfam" id="PF01467">
    <property type="entry name" value="CTP_transf_like"/>
    <property type="match status" value="1"/>
</dbReference>
<comment type="catalytic activity">
    <reaction evidence="8 9">
        <text>(R)-4'-phosphopantetheine + ATP + H(+) = 3'-dephospho-CoA + diphosphate</text>
        <dbReference type="Rhea" id="RHEA:19801"/>
        <dbReference type="ChEBI" id="CHEBI:15378"/>
        <dbReference type="ChEBI" id="CHEBI:30616"/>
        <dbReference type="ChEBI" id="CHEBI:33019"/>
        <dbReference type="ChEBI" id="CHEBI:57328"/>
        <dbReference type="ChEBI" id="CHEBI:61723"/>
        <dbReference type="EC" id="2.7.7.3"/>
    </reaction>
</comment>
<evidence type="ECO:0000259" key="10">
    <source>
        <dbReference type="Pfam" id="PF01467"/>
    </source>
</evidence>
<protein>
    <recommendedName>
        <fullName evidence="9">Phosphopantetheine adenylyltransferase</fullName>
        <ecNumber evidence="9">2.7.7.3</ecNumber>
    </recommendedName>
    <alternativeName>
        <fullName evidence="9">Dephospho-CoA pyrophosphorylase</fullName>
    </alternativeName>
    <alternativeName>
        <fullName evidence="9">Pantetheine-phosphate adenylyltransferase</fullName>
        <shortName evidence="9">PPAT</shortName>
    </alternativeName>
</protein>
<dbReference type="PANTHER" id="PTHR21342">
    <property type="entry name" value="PHOSPHOPANTETHEINE ADENYLYLTRANSFERASE"/>
    <property type="match status" value="1"/>
</dbReference>